<evidence type="ECO:0000256" key="3">
    <source>
        <dbReference type="ARBA" id="ARBA00023211"/>
    </source>
</evidence>
<dbReference type="GO" id="GO:0030145">
    <property type="term" value="F:manganese ion binding"/>
    <property type="evidence" value="ECO:0007669"/>
    <property type="project" value="UniProtKB-UniRule"/>
</dbReference>
<dbReference type="NCBIfam" id="NF002795">
    <property type="entry name" value="PRK02929.1"/>
    <property type="match status" value="1"/>
</dbReference>
<evidence type="ECO:0000256" key="4">
    <source>
        <dbReference type="ARBA" id="ARBA00023235"/>
    </source>
</evidence>
<name>A0A8J7HC00_9FIRM</name>
<feature type="binding site" evidence="6">
    <location>
        <position position="327"/>
    </location>
    <ligand>
        <name>Mn(2+)</name>
        <dbReference type="ChEBI" id="CHEBI:29035"/>
    </ligand>
</feature>
<protein>
    <recommendedName>
        <fullName evidence="6">L-arabinose isomerase</fullName>
        <ecNumber evidence="6">5.3.1.4</ecNumber>
    </recommendedName>
</protein>
<evidence type="ECO:0000256" key="2">
    <source>
        <dbReference type="ARBA" id="ARBA00022935"/>
    </source>
</evidence>
<dbReference type="Pfam" id="PF02610">
    <property type="entry name" value="AraA_N"/>
    <property type="match status" value="1"/>
</dbReference>
<dbReference type="Proteomes" id="UP000623269">
    <property type="component" value="Unassembled WGS sequence"/>
</dbReference>
<keyword evidence="2 6" id="KW-0054">Arabinose catabolism</keyword>
<keyword evidence="3 6" id="KW-0464">Manganese</keyword>
<evidence type="ECO:0000313" key="11">
    <source>
        <dbReference type="Proteomes" id="UP000623269"/>
    </source>
</evidence>
<evidence type="ECO:0000256" key="5">
    <source>
        <dbReference type="ARBA" id="ARBA00023277"/>
    </source>
</evidence>
<evidence type="ECO:0000259" key="7">
    <source>
        <dbReference type="Pfam" id="PF02610"/>
    </source>
</evidence>
<comment type="function">
    <text evidence="6">Catalyzes the conversion of L-arabinose to L-ribulose.</text>
</comment>
<dbReference type="InterPro" id="IPR055389">
    <property type="entry name" value="AraA_N"/>
</dbReference>
<feature type="binding site" evidence="6">
    <location>
        <position position="443"/>
    </location>
    <ligand>
        <name>Mn(2+)</name>
        <dbReference type="ChEBI" id="CHEBI:29035"/>
    </ligand>
</feature>
<keyword evidence="11" id="KW-1185">Reference proteome</keyword>
<evidence type="ECO:0000259" key="8">
    <source>
        <dbReference type="Pfam" id="PF11762"/>
    </source>
</evidence>
<dbReference type="GO" id="GO:0005829">
    <property type="term" value="C:cytosol"/>
    <property type="evidence" value="ECO:0007669"/>
    <property type="project" value="TreeGrafter"/>
</dbReference>
<keyword evidence="5 6" id="KW-0119">Carbohydrate metabolism</keyword>
<dbReference type="RefSeq" id="WP_197662189.1">
    <property type="nucleotide sequence ID" value="NZ_JAEAGR010000015.1"/>
</dbReference>
<dbReference type="HAMAP" id="MF_00519">
    <property type="entry name" value="Arabinose_Isome"/>
    <property type="match status" value="1"/>
</dbReference>
<evidence type="ECO:0000259" key="9">
    <source>
        <dbReference type="Pfam" id="PF24856"/>
    </source>
</evidence>
<keyword evidence="1 6" id="KW-0479">Metal-binding</keyword>
<dbReference type="InterPro" id="IPR009015">
    <property type="entry name" value="Fucose_isomerase_N/cen_sf"/>
</dbReference>
<dbReference type="PANTHER" id="PTHR38464:SF1">
    <property type="entry name" value="L-ARABINOSE ISOMERASE"/>
    <property type="match status" value="1"/>
</dbReference>
<feature type="domain" description="L-arabinose isomerase C-terminal" evidence="8">
    <location>
        <begin position="322"/>
        <end position="465"/>
    </location>
</feature>
<evidence type="ECO:0000256" key="6">
    <source>
        <dbReference type="HAMAP-Rule" id="MF_00519"/>
    </source>
</evidence>
<dbReference type="Pfam" id="PF24856">
    <property type="entry name" value="AraA_central"/>
    <property type="match status" value="1"/>
</dbReference>
<dbReference type="InterPro" id="IPR055390">
    <property type="entry name" value="AraA_central"/>
</dbReference>
<dbReference type="SUPFAM" id="SSF50443">
    <property type="entry name" value="FucI/AraA C-terminal domain-like"/>
    <property type="match status" value="1"/>
</dbReference>
<sequence>MIGLKRYEFWFITGSQHLYGPDTLIKVAEHSKVIAQSLNDSSHIPCSVLFKPIVTTPDEITTIIKEANHDNNCAGIITWMHTFSPSKMWITGLSLLEKPYCHLHTQYNRCIPNEDIDMNFMNLNQSAHGDREHGFIGARLRIPRKVIAGYWQDEDVQLRIGGWMRSAIGALVSKSLKVMRFGDNMRQVAVTEGDKVEAQIKLGWQVNTYAVGDLVNQMNTVSNIQIDQLMNEYREKYTFATDNIPAIRYQAKEELALRKMMDDTGCNAFTNTFEDLHGMEQLPGLATQRLMEAGYGYGGEGDWKVSALTHIMKQMSEGLSGGTSFMEDYTYDLTKGEELSLGAHMLEVCPTIAADKPRIEVHPLSIGGKSAPARLVFEGRPGKAIVASIIDMGGRFRLIIQDVEAVKPIYEMPNLPVARVMWKAMPDFKTGSEAWILAGGAHHTVLSYSLCAEHMIDWAEIMGIEVIYINKATTITEIKQQLFLQDIAWKLSK</sequence>
<comment type="cofactor">
    <cofactor evidence="6">
        <name>Mn(2+)</name>
        <dbReference type="ChEBI" id="CHEBI:29035"/>
    </cofactor>
    <text evidence="6">Binds 1 Mn(2+) ion per subunit.</text>
</comment>
<reference evidence="10" key="1">
    <citation type="submission" date="2020-12" db="EMBL/GenBank/DDBJ databases">
        <title>M. sibirica DSM 26468T genome.</title>
        <authorList>
            <person name="Thieme N."/>
            <person name="Rettenmaier R."/>
            <person name="Zverlov V."/>
            <person name="Liebl W."/>
        </authorList>
    </citation>
    <scope>NUCLEOTIDE SEQUENCE</scope>
    <source>
        <strain evidence="10">DSM 26468</strain>
    </source>
</reference>
<dbReference type="GO" id="GO:0008733">
    <property type="term" value="F:L-arabinose isomerase activity"/>
    <property type="evidence" value="ECO:0007669"/>
    <property type="project" value="UniProtKB-UniRule"/>
</dbReference>
<feature type="domain" description="L-arabinose isomerase central" evidence="9">
    <location>
        <begin position="177"/>
        <end position="318"/>
    </location>
</feature>
<dbReference type="InterPro" id="IPR003762">
    <property type="entry name" value="Lara_isomerase"/>
</dbReference>
<accession>A0A8J7HC00</accession>
<dbReference type="GO" id="GO:0019569">
    <property type="term" value="P:L-arabinose catabolic process to D-xylulose 5-phosphate"/>
    <property type="evidence" value="ECO:0007669"/>
    <property type="project" value="UniProtKB-UniRule"/>
</dbReference>
<feature type="binding site" evidence="6">
    <location>
        <position position="300"/>
    </location>
    <ligand>
        <name>Mn(2+)</name>
        <dbReference type="ChEBI" id="CHEBI:29035"/>
    </ligand>
</feature>
<dbReference type="InterPro" id="IPR004216">
    <property type="entry name" value="Fuc/Ara_isomerase_C"/>
</dbReference>
<evidence type="ECO:0000313" key="10">
    <source>
        <dbReference type="EMBL" id="MBH1941945.1"/>
    </source>
</evidence>
<evidence type="ECO:0000256" key="1">
    <source>
        <dbReference type="ARBA" id="ARBA00022723"/>
    </source>
</evidence>
<feature type="binding site" evidence="6">
    <location>
        <position position="344"/>
    </location>
    <ligand>
        <name>Mn(2+)</name>
        <dbReference type="ChEBI" id="CHEBI:29035"/>
    </ligand>
</feature>
<organism evidence="10 11">
    <name type="scientific">Mobilitalea sibirica</name>
    <dbReference type="NCBI Taxonomy" id="1462919"/>
    <lineage>
        <taxon>Bacteria</taxon>
        <taxon>Bacillati</taxon>
        <taxon>Bacillota</taxon>
        <taxon>Clostridia</taxon>
        <taxon>Lachnospirales</taxon>
        <taxon>Lachnospiraceae</taxon>
        <taxon>Mobilitalea</taxon>
    </lineage>
</organism>
<keyword evidence="4 6" id="KW-0413">Isomerase</keyword>
<dbReference type="PIRSF" id="PIRSF001478">
    <property type="entry name" value="L-ara_isomerase"/>
    <property type="match status" value="1"/>
</dbReference>
<comment type="similarity">
    <text evidence="6">Belongs to the arabinose isomerase family.</text>
</comment>
<dbReference type="Pfam" id="PF11762">
    <property type="entry name" value="Arabinose_Iso_C"/>
    <property type="match status" value="1"/>
</dbReference>
<dbReference type="EC" id="5.3.1.4" evidence="6"/>
<dbReference type="SUPFAM" id="SSF53743">
    <property type="entry name" value="FucI/AraA N-terminal and middle domains"/>
    <property type="match status" value="1"/>
</dbReference>
<dbReference type="InterPro" id="IPR038583">
    <property type="entry name" value="AraA_N_sf"/>
</dbReference>
<comment type="pathway">
    <text evidence="6">Carbohydrate degradation; L-arabinose degradation via L-ribulose; D-xylulose 5-phosphate from L-arabinose (bacterial route): step 1/3.</text>
</comment>
<dbReference type="PANTHER" id="PTHR38464">
    <property type="entry name" value="L-ARABINOSE ISOMERASE"/>
    <property type="match status" value="1"/>
</dbReference>
<comment type="caution">
    <text evidence="10">The sequence shown here is derived from an EMBL/GenBank/DDBJ whole genome shotgun (WGS) entry which is preliminary data.</text>
</comment>
<dbReference type="InterPro" id="IPR024664">
    <property type="entry name" value="Ara_Isoase_C"/>
</dbReference>
<proteinExistence type="inferred from homology"/>
<feature type="domain" description="L-arabinose isomerase N-terminal" evidence="7">
    <location>
        <begin position="7"/>
        <end position="170"/>
    </location>
</feature>
<gene>
    <name evidence="6 10" type="primary">araA</name>
    <name evidence="10" type="ORF">I5677_13670</name>
</gene>
<dbReference type="UniPathway" id="UPA00145">
    <property type="reaction ID" value="UER00565"/>
</dbReference>
<dbReference type="AlphaFoldDB" id="A0A8J7HC00"/>
<dbReference type="Gene3D" id="3.40.50.10940">
    <property type="match status" value="1"/>
</dbReference>
<dbReference type="EMBL" id="JAEAGR010000015">
    <property type="protein sequence ID" value="MBH1941945.1"/>
    <property type="molecule type" value="Genomic_DNA"/>
</dbReference>
<comment type="catalytic activity">
    <reaction evidence="6">
        <text>beta-L-arabinopyranose = L-ribulose</text>
        <dbReference type="Rhea" id="RHEA:14821"/>
        <dbReference type="ChEBI" id="CHEBI:16880"/>
        <dbReference type="ChEBI" id="CHEBI:40886"/>
        <dbReference type="EC" id="5.3.1.4"/>
    </reaction>
</comment>